<dbReference type="AlphaFoldDB" id="A0A9W9ABC0"/>
<keyword evidence="3" id="KW-1185">Reference proteome</keyword>
<evidence type="ECO:0000313" key="3">
    <source>
        <dbReference type="Proteomes" id="UP001150266"/>
    </source>
</evidence>
<dbReference type="EMBL" id="JAOTPV010000009">
    <property type="protein sequence ID" value="KAJ4478190.1"/>
    <property type="molecule type" value="Genomic_DNA"/>
</dbReference>
<evidence type="ECO:0000313" key="2">
    <source>
        <dbReference type="EMBL" id="KAJ4478190.1"/>
    </source>
</evidence>
<accession>A0A9W9ABC0</accession>
<name>A0A9W9ABC0_9AGAR</name>
<comment type="caution">
    <text evidence="2">The sequence shown here is derived from an EMBL/GenBank/DDBJ whole genome shotgun (WGS) entry which is preliminary data.</text>
</comment>
<evidence type="ECO:0000256" key="1">
    <source>
        <dbReference type="SAM" id="MobiDB-lite"/>
    </source>
</evidence>
<sequence>MIHSELIPDKSRLRAIFLLIKIFLFKARLSANFLGDLKWLVITVTRDALMLRKLRLRTVILSVAENGVRLGKDTDIGTNVSGSEKGFYVFAEQVTISDAFSVTLNPDAISTISTFNLSLVPENDSAIDVSGAPGIDNVTGVTPSDTINGKSAGNLCTYIESCTSDTIQNLILKARGGHGGDTNQKQGTAGDGGNGGKIQIFTYSYLTEVSGMLLFFAQNKSWNQDLPGDELLTPVHPIVKFLQQILDASETLPKSSSSSLNIRTVSDLLQPIADVCKAAETLQPPTIDNARDAVWDARQAVTSQFNEDKVAVRTYIEAGEGGNPAPSLSGAERGHPGTPGTPGTITSLNFVRDIDADLLRKQTMVIAHPEQCKMLYDRAMTYWYFGRTDTAMYLLNRLLLRTTFLPLQSTDALSEAYTAQEILLGTSDSTSTLLNTRTLAMQQNVVLQTGQVDFYGFGAHWVPRVSYTEYNDYISDAMNVFIKLEASYIYYHAALDQQQQTNAAIQECASKIDSTLSSMQDERNDLVDSLRDVENNIDASGPEIEQKHRDFMLRYNEFMDAVSRPPPKGITIGQLFNTAIMMAESSSKILGAVKGAKQIWSDFNGDPDHITNAVGVTVRREYLMASVKNSIATGLEDFTGELTPDELDGEFTLDGRVPKLIMEEEKLRDILAEYKTEAFADAGEELLTAYDDFIRVLSARNDDITTYNSLIQRLVAQSEERAKLTQMKELAQKGTMTDEDLEQMTGYIRLLFENGRARVMRYLSMGQRALTFKILQTRDLLDLDSSVSHSADVPLSVISDVLVTIQSNLQDLLLTATEENSGIPATFPSNWDTGTGKRRWLSADELETYLSTKKLSLGIAPVFPMQKPSDLSSDFESSANVRVYRVRFYLQGLKAKERSASEPQMKAVIQHNGRETIVSRRGVANLFDHSPLNTLHSYSVDDSGIIVNIFDNGDLVAKTNDVKDSAFGAPGPFTTWSIDSTTAEWDDLDVSSVTGAYLEFFGSNYAFFS</sequence>
<reference evidence="2" key="1">
    <citation type="submission" date="2022-08" db="EMBL/GenBank/DDBJ databases">
        <title>A Global Phylogenomic Analysis of the Shiitake Genus Lentinula.</title>
        <authorList>
            <consortium name="DOE Joint Genome Institute"/>
            <person name="Sierra-Patev S."/>
            <person name="Min B."/>
            <person name="Naranjo-Ortiz M."/>
            <person name="Looney B."/>
            <person name="Konkel Z."/>
            <person name="Slot J.C."/>
            <person name="Sakamoto Y."/>
            <person name="Steenwyk J.L."/>
            <person name="Rokas A."/>
            <person name="Carro J."/>
            <person name="Camarero S."/>
            <person name="Ferreira P."/>
            <person name="Molpeceres G."/>
            <person name="Ruiz-Duenas F.J."/>
            <person name="Serrano A."/>
            <person name="Henrissat B."/>
            <person name="Drula E."/>
            <person name="Hughes K.W."/>
            <person name="Mata J.L."/>
            <person name="Ishikawa N.K."/>
            <person name="Vargas-Isla R."/>
            <person name="Ushijima S."/>
            <person name="Smith C.A."/>
            <person name="Ahrendt S."/>
            <person name="Andreopoulos W."/>
            <person name="He G."/>
            <person name="Labutti K."/>
            <person name="Lipzen A."/>
            <person name="Ng V."/>
            <person name="Riley R."/>
            <person name="Sandor L."/>
            <person name="Barry K."/>
            <person name="Martinez A.T."/>
            <person name="Xiao Y."/>
            <person name="Gibbons J.G."/>
            <person name="Terashima K."/>
            <person name="Grigoriev I.V."/>
            <person name="Hibbett D.S."/>
        </authorList>
    </citation>
    <scope>NUCLEOTIDE SEQUENCE</scope>
    <source>
        <strain evidence="2">JLM2183</strain>
    </source>
</reference>
<proteinExistence type="predicted"/>
<feature type="region of interest" description="Disordered" evidence="1">
    <location>
        <begin position="321"/>
        <end position="343"/>
    </location>
</feature>
<dbReference type="Proteomes" id="UP001150266">
    <property type="component" value="Unassembled WGS sequence"/>
</dbReference>
<gene>
    <name evidence="2" type="ORF">J3R30DRAFT_3479938</name>
</gene>
<organism evidence="2 3">
    <name type="scientific">Lentinula aciculospora</name>
    <dbReference type="NCBI Taxonomy" id="153920"/>
    <lineage>
        <taxon>Eukaryota</taxon>
        <taxon>Fungi</taxon>
        <taxon>Dikarya</taxon>
        <taxon>Basidiomycota</taxon>
        <taxon>Agaricomycotina</taxon>
        <taxon>Agaricomycetes</taxon>
        <taxon>Agaricomycetidae</taxon>
        <taxon>Agaricales</taxon>
        <taxon>Marasmiineae</taxon>
        <taxon>Omphalotaceae</taxon>
        <taxon>Lentinula</taxon>
    </lineage>
</organism>
<dbReference type="OrthoDB" id="10016792at2759"/>
<protein>
    <submittedName>
        <fullName evidence="2">Uncharacterized protein</fullName>
    </submittedName>
</protein>